<name>A0A834B9H6_9CHIR</name>
<gene>
    <name evidence="2" type="ORF">HJG60_013779</name>
</gene>
<reference evidence="2 3" key="1">
    <citation type="journal article" date="2020" name="Nature">
        <title>Six reference-quality genomes reveal evolution of bat adaptations.</title>
        <authorList>
            <person name="Jebb D."/>
            <person name="Huang Z."/>
            <person name="Pippel M."/>
            <person name="Hughes G.M."/>
            <person name="Lavrichenko K."/>
            <person name="Devanna P."/>
            <person name="Winkler S."/>
            <person name="Jermiin L.S."/>
            <person name="Skirmuntt E.C."/>
            <person name="Katzourakis A."/>
            <person name="Burkitt-Gray L."/>
            <person name="Ray D.A."/>
            <person name="Sullivan K.A.M."/>
            <person name="Roscito J.G."/>
            <person name="Kirilenko B.M."/>
            <person name="Davalos L.M."/>
            <person name="Corthals A.P."/>
            <person name="Power M.L."/>
            <person name="Jones G."/>
            <person name="Ransome R.D."/>
            <person name="Dechmann D.K.N."/>
            <person name="Locatelli A.G."/>
            <person name="Puechmaille S.J."/>
            <person name="Fedrigo O."/>
            <person name="Jarvis E.D."/>
            <person name="Hiller M."/>
            <person name="Vernes S.C."/>
            <person name="Myers E.W."/>
            <person name="Teeling E.C."/>
        </authorList>
    </citation>
    <scope>NUCLEOTIDE SEQUENCE [LARGE SCALE GENOMIC DNA]</scope>
    <source>
        <strain evidence="2">Bat1K_MPI-CBG_1</strain>
    </source>
</reference>
<feature type="compositionally biased region" description="Basic and acidic residues" evidence="1">
    <location>
        <begin position="10"/>
        <end position="19"/>
    </location>
</feature>
<accession>A0A834B9H6</accession>
<protein>
    <submittedName>
        <fullName evidence="2">Nuclear factor I B</fullName>
    </submittedName>
</protein>
<evidence type="ECO:0000313" key="3">
    <source>
        <dbReference type="Proteomes" id="UP000664940"/>
    </source>
</evidence>
<dbReference type="EMBL" id="JABVXQ010000002">
    <property type="protein sequence ID" value="KAF6126002.1"/>
    <property type="molecule type" value="Genomic_DNA"/>
</dbReference>
<dbReference type="AlphaFoldDB" id="A0A834B9H6"/>
<organism evidence="2 3">
    <name type="scientific">Phyllostomus discolor</name>
    <name type="common">pale spear-nosed bat</name>
    <dbReference type="NCBI Taxonomy" id="89673"/>
    <lineage>
        <taxon>Eukaryota</taxon>
        <taxon>Metazoa</taxon>
        <taxon>Chordata</taxon>
        <taxon>Craniata</taxon>
        <taxon>Vertebrata</taxon>
        <taxon>Euteleostomi</taxon>
        <taxon>Mammalia</taxon>
        <taxon>Eutheria</taxon>
        <taxon>Laurasiatheria</taxon>
        <taxon>Chiroptera</taxon>
        <taxon>Yangochiroptera</taxon>
        <taxon>Phyllostomidae</taxon>
        <taxon>Phyllostominae</taxon>
        <taxon>Phyllostomus</taxon>
    </lineage>
</organism>
<proteinExistence type="predicted"/>
<sequence length="75" mass="8216">MCRCETLDVDNSHSVKEKSLVPSGPPRGVEGGDHGQKPVRPRGEKVEEKNPDGGRQAFHHQPPPNPTRIEPSRTA</sequence>
<evidence type="ECO:0000256" key="1">
    <source>
        <dbReference type="SAM" id="MobiDB-lite"/>
    </source>
</evidence>
<feature type="compositionally biased region" description="Basic and acidic residues" evidence="1">
    <location>
        <begin position="30"/>
        <end position="52"/>
    </location>
</feature>
<comment type="caution">
    <text evidence="2">The sequence shown here is derived from an EMBL/GenBank/DDBJ whole genome shotgun (WGS) entry which is preliminary data.</text>
</comment>
<dbReference type="Proteomes" id="UP000664940">
    <property type="component" value="Unassembled WGS sequence"/>
</dbReference>
<evidence type="ECO:0000313" key="2">
    <source>
        <dbReference type="EMBL" id="KAF6126002.1"/>
    </source>
</evidence>
<feature type="region of interest" description="Disordered" evidence="1">
    <location>
        <begin position="1"/>
        <end position="75"/>
    </location>
</feature>